<keyword evidence="7" id="KW-0460">Magnesium</keyword>
<evidence type="ECO:0000256" key="1">
    <source>
        <dbReference type="ARBA" id="ARBA00011043"/>
    </source>
</evidence>
<dbReference type="SUPFAM" id="SSF116878">
    <property type="entry name" value="TrmE connector domain"/>
    <property type="match status" value="1"/>
</dbReference>
<accession>A0A286GTQ4</accession>
<dbReference type="HAMAP" id="MF_00379">
    <property type="entry name" value="GTPase_MnmE"/>
    <property type="match status" value="1"/>
</dbReference>
<evidence type="ECO:0000256" key="6">
    <source>
        <dbReference type="ARBA" id="ARBA00023134"/>
    </source>
</evidence>
<evidence type="ECO:0000256" key="3">
    <source>
        <dbReference type="ARBA" id="ARBA00022741"/>
    </source>
</evidence>
<dbReference type="InterPro" id="IPR031168">
    <property type="entry name" value="G_TrmE"/>
</dbReference>
<evidence type="ECO:0000256" key="7">
    <source>
        <dbReference type="HAMAP-Rule" id="MF_00379"/>
    </source>
</evidence>
<sequence>MKPNPMHPDTIFAPATAPGRAGVAIVRISGPAADAALSALTAGAPLAAPRRAARVKVVDADGEPVDDGLALRFPAPASFTGEDVVELHLHGSRAVLEAVMGLLAAQEGLRVAEPGEFTRRAFENGKMDLTQAEALADLIDAETAAQRRQALRQMDGALARLIEDWRTRLVKALGHFEAFIDFPDEDLPPEAQAAIWGAVEALIAEMTAHLNDGRRGERLRDGFHIAIIGPPNAGKSSLLNALARREAAIVSDIAGTTRDVVDVHLDLGGYAVVLADTAGLREAAEAIESEGIRRARARAEQADLRLAVFDGAAWPDLDAHTLSLVDDSALVVVNKADLAAVPEAPTVAGRPALGLSVKTGQGMDRLLARLTEEVGARLAGGTGAPALTRERHRRALAECVEALTQARAAALPELAGEDLRMAARALGRITGRVEVDELLDVIFRDFCIGK</sequence>
<comment type="caution">
    <text evidence="7">Lacks conserved residue(s) required for the propagation of feature annotation.</text>
</comment>
<gene>
    <name evidence="7" type="primary">mnmE</name>
    <name evidence="7" type="synonym">trmE</name>
    <name evidence="10" type="ORF">SAMN05421508_108147</name>
</gene>
<dbReference type="InterPro" id="IPR027266">
    <property type="entry name" value="TrmE/GcvT-like"/>
</dbReference>
<keyword evidence="2 7" id="KW-0819">tRNA processing</keyword>
<keyword evidence="6 7" id="KW-0342">GTP-binding</keyword>
<organism evidence="10 11">
    <name type="scientific">Caenispirillum bisanense</name>
    <dbReference type="NCBI Taxonomy" id="414052"/>
    <lineage>
        <taxon>Bacteria</taxon>
        <taxon>Pseudomonadati</taxon>
        <taxon>Pseudomonadota</taxon>
        <taxon>Alphaproteobacteria</taxon>
        <taxon>Rhodospirillales</taxon>
        <taxon>Novispirillaceae</taxon>
        <taxon>Caenispirillum</taxon>
    </lineage>
</organism>
<dbReference type="Gene3D" id="3.30.1360.120">
    <property type="entry name" value="Probable tRNA modification gtpase trme, domain 1"/>
    <property type="match status" value="1"/>
</dbReference>
<feature type="binding site" evidence="7">
    <location>
        <position position="86"/>
    </location>
    <ligand>
        <name>(6S)-5-formyl-5,6,7,8-tetrahydrofolate</name>
        <dbReference type="ChEBI" id="CHEBI:57457"/>
    </ligand>
</feature>
<keyword evidence="7" id="KW-0479">Metal-binding</keyword>
<feature type="binding site" evidence="7">
    <location>
        <position position="253"/>
    </location>
    <ligand>
        <name>K(+)</name>
        <dbReference type="ChEBI" id="CHEBI:29103"/>
    </ligand>
</feature>
<dbReference type="InterPro" id="IPR004520">
    <property type="entry name" value="GTPase_MnmE"/>
</dbReference>
<keyword evidence="5 7" id="KW-0630">Potassium</keyword>
<evidence type="ECO:0000313" key="11">
    <source>
        <dbReference type="Proteomes" id="UP000219621"/>
    </source>
</evidence>
<dbReference type="PANTHER" id="PTHR42714:SF2">
    <property type="entry name" value="TRNA MODIFICATION GTPASE GTPBP3, MITOCHONDRIAL"/>
    <property type="match status" value="1"/>
</dbReference>
<feature type="binding site" evidence="7">
    <location>
        <begin position="276"/>
        <end position="279"/>
    </location>
    <ligand>
        <name>GTP</name>
        <dbReference type="ChEBI" id="CHEBI:37565"/>
    </ligand>
</feature>
<protein>
    <recommendedName>
        <fullName evidence="7">tRNA modification GTPase MnmE</fullName>
        <ecNumber evidence="7">3.6.-.-</ecNumber>
    </recommendedName>
</protein>
<dbReference type="Proteomes" id="UP000219621">
    <property type="component" value="Unassembled WGS sequence"/>
</dbReference>
<dbReference type="InterPro" id="IPR025867">
    <property type="entry name" value="MnmE_helical"/>
</dbReference>
<dbReference type="GO" id="GO:0002098">
    <property type="term" value="P:tRNA wobble uridine modification"/>
    <property type="evidence" value="ECO:0007669"/>
    <property type="project" value="TreeGrafter"/>
</dbReference>
<proteinExistence type="inferred from homology"/>
<feature type="binding site" evidence="7">
    <location>
        <position position="450"/>
    </location>
    <ligand>
        <name>(6S)-5-formyl-5,6,7,8-tetrahydrofolate</name>
        <dbReference type="ChEBI" id="CHEBI:57457"/>
    </ligand>
</feature>
<evidence type="ECO:0000256" key="2">
    <source>
        <dbReference type="ARBA" id="ARBA00022694"/>
    </source>
</evidence>
<dbReference type="PRINTS" id="PR00326">
    <property type="entry name" value="GTP1OBG"/>
</dbReference>
<feature type="binding site" evidence="7">
    <location>
        <begin position="334"/>
        <end position="337"/>
    </location>
    <ligand>
        <name>GTP</name>
        <dbReference type="ChEBI" id="CHEBI:37565"/>
    </ligand>
</feature>
<name>A0A286GTQ4_9PROT</name>
<feature type="binding site" evidence="7">
    <location>
        <position position="27"/>
    </location>
    <ligand>
        <name>(6S)-5-formyl-5,6,7,8-tetrahydrofolate</name>
        <dbReference type="ChEBI" id="CHEBI:57457"/>
    </ligand>
</feature>
<reference evidence="10 11" key="1">
    <citation type="submission" date="2017-09" db="EMBL/GenBank/DDBJ databases">
        <authorList>
            <person name="Ehlers B."/>
            <person name="Leendertz F.H."/>
        </authorList>
    </citation>
    <scope>NUCLEOTIDE SEQUENCE [LARGE SCALE GENOMIC DNA]</scope>
    <source>
        <strain evidence="10 11">USBA 140</strain>
    </source>
</reference>
<comment type="similarity">
    <text evidence="1 7 8">Belongs to the TRAFAC class TrmE-Era-EngA-EngB-Septin-like GTPase superfamily. TrmE GTPase family.</text>
</comment>
<dbReference type="InterPro" id="IPR006073">
    <property type="entry name" value="GTP-bd"/>
</dbReference>
<dbReference type="InterPro" id="IPR018948">
    <property type="entry name" value="GTP-bd_TrmE_N"/>
</dbReference>
<feature type="binding site" evidence="7">
    <location>
        <position position="236"/>
    </location>
    <ligand>
        <name>Mg(2+)</name>
        <dbReference type="ChEBI" id="CHEBI:18420"/>
    </ligand>
</feature>
<evidence type="ECO:0000256" key="5">
    <source>
        <dbReference type="ARBA" id="ARBA00022958"/>
    </source>
</evidence>
<comment type="subcellular location">
    <subcellularLocation>
        <location evidence="7">Cytoplasm</location>
    </subcellularLocation>
</comment>
<evidence type="ECO:0000259" key="9">
    <source>
        <dbReference type="PROSITE" id="PS51709"/>
    </source>
</evidence>
<keyword evidence="4 7" id="KW-0378">Hydrolase</keyword>
<dbReference type="Pfam" id="PF10396">
    <property type="entry name" value="TrmE_N"/>
    <property type="match status" value="1"/>
</dbReference>
<comment type="subunit">
    <text evidence="7">Homodimer. Heterotetramer of two MnmE and two MnmG subunits.</text>
</comment>
<keyword evidence="7" id="KW-0963">Cytoplasm</keyword>
<dbReference type="SUPFAM" id="SSF52540">
    <property type="entry name" value="P-loop containing nucleoside triphosphate hydrolases"/>
    <property type="match status" value="1"/>
</dbReference>
<feature type="domain" description="TrmE-type G" evidence="9">
    <location>
        <begin position="222"/>
        <end position="375"/>
    </location>
</feature>
<dbReference type="InterPro" id="IPR005225">
    <property type="entry name" value="Small_GTP-bd"/>
</dbReference>
<dbReference type="EC" id="3.6.-.-" evidence="7"/>
<dbReference type="Gene3D" id="3.40.50.300">
    <property type="entry name" value="P-loop containing nucleotide triphosphate hydrolases"/>
    <property type="match status" value="1"/>
</dbReference>
<dbReference type="GO" id="GO:0030488">
    <property type="term" value="P:tRNA methylation"/>
    <property type="evidence" value="ECO:0007669"/>
    <property type="project" value="TreeGrafter"/>
</dbReference>
<dbReference type="PANTHER" id="PTHR42714">
    <property type="entry name" value="TRNA MODIFICATION GTPASE GTPBP3"/>
    <property type="match status" value="1"/>
</dbReference>
<dbReference type="NCBIfam" id="TIGR00450">
    <property type="entry name" value="mnmE_trmE_thdF"/>
    <property type="match status" value="1"/>
</dbReference>
<comment type="function">
    <text evidence="7">Exhibits a very high intrinsic GTPase hydrolysis rate. Involved in the addition of a carboxymethylaminomethyl (cmnm) group at the wobble position (U34) of certain tRNAs, forming tRNA-cmnm(5)s(2)U34.</text>
</comment>
<feature type="binding site" evidence="7">
    <location>
        <position position="257"/>
    </location>
    <ligand>
        <name>Mg(2+)</name>
        <dbReference type="ChEBI" id="CHEBI:18420"/>
    </ligand>
</feature>
<dbReference type="GO" id="GO:0005525">
    <property type="term" value="F:GTP binding"/>
    <property type="evidence" value="ECO:0007669"/>
    <property type="project" value="UniProtKB-UniRule"/>
</dbReference>
<dbReference type="PROSITE" id="PS51709">
    <property type="entry name" value="G_TRME"/>
    <property type="match status" value="1"/>
</dbReference>
<evidence type="ECO:0000256" key="8">
    <source>
        <dbReference type="RuleBase" id="RU003313"/>
    </source>
</evidence>
<dbReference type="GO" id="GO:0003924">
    <property type="term" value="F:GTPase activity"/>
    <property type="evidence" value="ECO:0007669"/>
    <property type="project" value="UniProtKB-UniRule"/>
</dbReference>
<feature type="binding site" evidence="7">
    <location>
        <begin position="251"/>
        <end position="257"/>
    </location>
    <ligand>
        <name>GTP</name>
        <dbReference type="ChEBI" id="CHEBI:37565"/>
    </ligand>
</feature>
<dbReference type="Pfam" id="PF01926">
    <property type="entry name" value="MMR_HSR1"/>
    <property type="match status" value="1"/>
</dbReference>
<dbReference type="AlphaFoldDB" id="A0A286GTQ4"/>
<dbReference type="CDD" id="cd04164">
    <property type="entry name" value="trmE"/>
    <property type="match status" value="1"/>
</dbReference>
<keyword evidence="11" id="KW-1185">Reference proteome</keyword>
<comment type="cofactor">
    <cofactor evidence="7">
        <name>K(+)</name>
        <dbReference type="ChEBI" id="CHEBI:29103"/>
    </cofactor>
    <text evidence="7">Binds 1 potassium ion per subunit.</text>
</comment>
<dbReference type="Pfam" id="PF12631">
    <property type="entry name" value="MnmE_helical"/>
    <property type="match status" value="1"/>
</dbReference>
<evidence type="ECO:0000256" key="4">
    <source>
        <dbReference type="ARBA" id="ARBA00022801"/>
    </source>
</evidence>
<dbReference type="CDD" id="cd14858">
    <property type="entry name" value="TrmE_N"/>
    <property type="match status" value="1"/>
</dbReference>
<evidence type="ECO:0000313" key="10">
    <source>
        <dbReference type="EMBL" id="SOD98931.1"/>
    </source>
</evidence>
<dbReference type="InterPro" id="IPR027417">
    <property type="entry name" value="P-loop_NTPase"/>
</dbReference>
<feature type="binding site" evidence="7">
    <location>
        <position position="126"/>
    </location>
    <ligand>
        <name>(6S)-5-formyl-5,6,7,8-tetrahydrofolate</name>
        <dbReference type="ChEBI" id="CHEBI:57457"/>
    </ligand>
</feature>
<dbReference type="GO" id="GO:0046872">
    <property type="term" value="F:metal ion binding"/>
    <property type="evidence" value="ECO:0007669"/>
    <property type="project" value="UniProtKB-KW"/>
</dbReference>
<feature type="binding site" evidence="7">
    <location>
        <begin position="232"/>
        <end position="237"/>
    </location>
    <ligand>
        <name>GTP</name>
        <dbReference type="ChEBI" id="CHEBI:37565"/>
    </ligand>
</feature>
<dbReference type="NCBIfam" id="NF003661">
    <property type="entry name" value="PRK05291.1-3"/>
    <property type="match status" value="1"/>
</dbReference>
<feature type="binding site" evidence="7">
    <location>
        <position position="256"/>
    </location>
    <ligand>
        <name>K(+)</name>
        <dbReference type="ChEBI" id="CHEBI:29103"/>
    </ligand>
</feature>
<dbReference type="FunFam" id="3.30.1360.120:FF:000007">
    <property type="entry name" value="tRNA modification GTPase GTPBP3, mitochondrial"/>
    <property type="match status" value="1"/>
</dbReference>
<keyword evidence="3 7" id="KW-0547">Nucleotide-binding</keyword>
<dbReference type="GO" id="GO:0005737">
    <property type="term" value="C:cytoplasm"/>
    <property type="evidence" value="ECO:0007669"/>
    <property type="project" value="UniProtKB-SubCell"/>
</dbReference>
<dbReference type="EMBL" id="OCNJ01000008">
    <property type="protein sequence ID" value="SOD98931.1"/>
    <property type="molecule type" value="Genomic_DNA"/>
</dbReference>
<feature type="binding site" evidence="7">
    <location>
        <position position="232"/>
    </location>
    <ligand>
        <name>K(+)</name>
        <dbReference type="ChEBI" id="CHEBI:29103"/>
    </ligand>
</feature>
<dbReference type="InterPro" id="IPR027368">
    <property type="entry name" value="MnmE_dom2"/>
</dbReference>
<dbReference type="NCBIfam" id="TIGR00231">
    <property type="entry name" value="small_GTP"/>
    <property type="match status" value="1"/>
</dbReference>
<feature type="binding site" evidence="7">
    <location>
        <position position="251"/>
    </location>
    <ligand>
        <name>K(+)</name>
        <dbReference type="ChEBI" id="CHEBI:29103"/>
    </ligand>
</feature>
<dbReference type="Gene3D" id="1.20.120.430">
    <property type="entry name" value="tRNA modification GTPase MnmE domain 2"/>
    <property type="match status" value="1"/>
</dbReference>